<reference evidence="3" key="2">
    <citation type="journal article" date="2014" name="ISME J.">
        <title>Microbial stratification in low pH oxic and suboxic macroscopic growths along an acid mine drainage.</title>
        <authorList>
            <person name="Mendez-Garcia C."/>
            <person name="Mesa V."/>
            <person name="Sprenger R.R."/>
            <person name="Richter M."/>
            <person name="Diez M.S."/>
            <person name="Solano J."/>
            <person name="Bargiela R."/>
            <person name="Golyshina O.V."/>
            <person name="Manteca A."/>
            <person name="Ramos J.L."/>
            <person name="Gallego J.R."/>
            <person name="Llorente I."/>
            <person name="Martins Dos Santos V.A."/>
            <person name="Jensen O.N."/>
            <person name="Pelaez A.I."/>
            <person name="Sanchez J."/>
            <person name="Ferrer M."/>
        </authorList>
    </citation>
    <scope>NUCLEOTIDE SEQUENCE</scope>
</reference>
<reference evidence="3" key="1">
    <citation type="submission" date="2013-08" db="EMBL/GenBank/DDBJ databases">
        <authorList>
            <person name="Mendez C."/>
            <person name="Richter M."/>
            <person name="Ferrer M."/>
            <person name="Sanchez J."/>
        </authorList>
    </citation>
    <scope>NUCLEOTIDE SEQUENCE</scope>
</reference>
<dbReference type="GO" id="GO:0019698">
    <property type="term" value="P:D-galacturonate catabolic process"/>
    <property type="evidence" value="ECO:0007669"/>
    <property type="project" value="TreeGrafter"/>
</dbReference>
<accession>T1A0H8</accession>
<dbReference type="Gene3D" id="2.30.130.110">
    <property type="match status" value="1"/>
</dbReference>
<evidence type="ECO:0000259" key="2">
    <source>
        <dbReference type="SMART" id="SM00858"/>
    </source>
</evidence>
<evidence type="ECO:0000313" key="3">
    <source>
        <dbReference type="EMBL" id="EQD54046.1"/>
    </source>
</evidence>
<dbReference type="PANTHER" id="PTHR30536">
    <property type="entry name" value="ALTRONATE/GALACTARATE DEHYDRATASE"/>
    <property type="match status" value="1"/>
</dbReference>
<dbReference type="GO" id="GO:0016829">
    <property type="term" value="F:lyase activity"/>
    <property type="evidence" value="ECO:0007669"/>
    <property type="project" value="UniProtKB-KW"/>
</dbReference>
<evidence type="ECO:0000256" key="1">
    <source>
        <dbReference type="ARBA" id="ARBA00023239"/>
    </source>
</evidence>
<dbReference type="InterPro" id="IPR052172">
    <property type="entry name" value="UxaA_altronate/galactarate_dh"/>
</dbReference>
<gene>
    <name evidence="3" type="ORF">B1B_09871</name>
</gene>
<dbReference type="AlphaFoldDB" id="T1A0H8"/>
<dbReference type="InterPro" id="IPR013974">
    <property type="entry name" value="SAF"/>
</dbReference>
<organism evidence="3">
    <name type="scientific">mine drainage metagenome</name>
    <dbReference type="NCBI Taxonomy" id="410659"/>
    <lineage>
        <taxon>unclassified sequences</taxon>
        <taxon>metagenomes</taxon>
        <taxon>ecological metagenomes</taxon>
    </lineage>
</organism>
<protein>
    <submittedName>
        <fullName evidence="3">SAF domain protein</fullName>
    </submittedName>
</protein>
<dbReference type="InterPro" id="IPR044144">
    <property type="entry name" value="SAF_UxaA/GarD"/>
</dbReference>
<dbReference type="SMART" id="SM00858">
    <property type="entry name" value="SAF"/>
    <property type="match status" value="1"/>
</dbReference>
<name>T1A0H8_9ZZZZ</name>
<dbReference type="EMBL" id="AUZY01006535">
    <property type="protein sequence ID" value="EQD54046.1"/>
    <property type="molecule type" value="Genomic_DNA"/>
</dbReference>
<keyword evidence="1" id="KW-0456">Lyase</keyword>
<dbReference type="PANTHER" id="PTHR30536:SF5">
    <property type="entry name" value="ALTRONATE DEHYDRATASE"/>
    <property type="match status" value="1"/>
</dbReference>
<comment type="caution">
    <text evidence="3">The sequence shown here is derived from an EMBL/GenBank/DDBJ whole genome shotgun (WGS) entry which is preliminary data.</text>
</comment>
<feature type="domain" description="SAF" evidence="2">
    <location>
        <begin position="14"/>
        <end position="90"/>
    </location>
</feature>
<sequence>MSDELAFLAHRKDDSVAVAVRDVEAGSGRLAFLNSDETLTLEAKEAIPLGHKVAMEDIAEGSDIVEYGEIVGHSIAPIQAGSLVHVHNIRSNRWQVKS</sequence>
<proteinExistence type="predicted"/>
<dbReference type="CDD" id="cd11613">
    <property type="entry name" value="SAF_AH_GD"/>
    <property type="match status" value="1"/>
</dbReference>